<feature type="domain" description="Cytosol aminopeptidase" evidence="10">
    <location>
        <begin position="364"/>
        <end position="371"/>
    </location>
</feature>
<evidence type="ECO:0000256" key="7">
    <source>
        <dbReference type="ARBA" id="ARBA00049972"/>
    </source>
</evidence>
<proteinExistence type="inferred from homology"/>
<dbReference type="EC" id="3.4.11.1" evidence="8"/>
<dbReference type="AlphaFoldDB" id="A0A975S936"/>
<feature type="active site" evidence="8">
    <location>
        <position position="296"/>
    </location>
</feature>
<dbReference type="Pfam" id="PF00883">
    <property type="entry name" value="Peptidase_M17"/>
    <property type="match status" value="1"/>
</dbReference>
<feature type="binding site" evidence="8">
    <location>
        <position position="284"/>
    </location>
    <ligand>
        <name>Mn(2+)</name>
        <dbReference type="ChEBI" id="CHEBI:29035"/>
        <label>2</label>
    </ligand>
</feature>
<dbReference type="HAMAP" id="MF_00181">
    <property type="entry name" value="Cytosol_peptidase_M17"/>
    <property type="match status" value="1"/>
</dbReference>
<evidence type="ECO:0000313" key="11">
    <source>
        <dbReference type="EMBL" id="QWQ38068.1"/>
    </source>
</evidence>
<dbReference type="SUPFAM" id="SSF53187">
    <property type="entry name" value="Zn-dependent exopeptidases"/>
    <property type="match status" value="1"/>
</dbReference>
<comment type="subcellular location">
    <subcellularLocation>
        <location evidence="8">Cytoplasm</location>
    </subcellularLocation>
</comment>
<dbReference type="KEGG" id="asun:KG104_13715"/>
<dbReference type="GO" id="GO:0005737">
    <property type="term" value="C:cytoplasm"/>
    <property type="evidence" value="ECO:0007669"/>
    <property type="project" value="UniProtKB-SubCell"/>
</dbReference>
<feature type="active site" evidence="8">
    <location>
        <position position="370"/>
    </location>
</feature>
<dbReference type="EMBL" id="CP076456">
    <property type="protein sequence ID" value="QWQ38068.1"/>
    <property type="molecule type" value="Genomic_DNA"/>
</dbReference>
<dbReference type="Gene3D" id="3.40.220.10">
    <property type="entry name" value="Leucine Aminopeptidase, subunit E, domain 1"/>
    <property type="match status" value="1"/>
</dbReference>
<dbReference type="CDD" id="cd00433">
    <property type="entry name" value="Peptidase_M17"/>
    <property type="match status" value="1"/>
</dbReference>
<dbReference type="PANTHER" id="PTHR11963">
    <property type="entry name" value="LEUCINE AMINOPEPTIDASE-RELATED"/>
    <property type="match status" value="1"/>
</dbReference>
<evidence type="ECO:0000256" key="3">
    <source>
        <dbReference type="ARBA" id="ARBA00009528"/>
    </source>
</evidence>
<feature type="binding site" evidence="8">
    <location>
        <position position="307"/>
    </location>
    <ligand>
        <name>Mn(2+)</name>
        <dbReference type="ChEBI" id="CHEBI:29035"/>
        <label>2</label>
    </ligand>
</feature>
<dbReference type="InterPro" id="IPR008283">
    <property type="entry name" value="Peptidase_M17_N"/>
</dbReference>
<keyword evidence="5 8" id="KW-0645">Protease</keyword>
<dbReference type="PROSITE" id="PS00631">
    <property type="entry name" value="CYTOSOL_AP"/>
    <property type="match status" value="1"/>
</dbReference>
<dbReference type="InterPro" id="IPR000819">
    <property type="entry name" value="Peptidase_M17_C"/>
</dbReference>
<protein>
    <recommendedName>
        <fullName evidence="8">Probable cytosol aminopeptidase</fullName>
        <ecNumber evidence="8">3.4.11.1</ecNumber>
    </recommendedName>
    <alternativeName>
        <fullName evidence="8">Leucine aminopeptidase</fullName>
        <shortName evidence="8">LAP</shortName>
        <ecNumber evidence="8">3.4.11.10</ecNumber>
    </alternativeName>
    <alternativeName>
        <fullName evidence="8">Leucyl aminopeptidase</fullName>
    </alternativeName>
</protein>
<dbReference type="GO" id="GO:0070006">
    <property type="term" value="F:metalloaminopeptidase activity"/>
    <property type="evidence" value="ECO:0007669"/>
    <property type="project" value="InterPro"/>
</dbReference>
<reference evidence="11" key="1">
    <citation type="submission" date="2021-06" db="EMBL/GenBank/DDBJ databases">
        <title>Novel species in genus Arthrobacter.</title>
        <authorList>
            <person name="Zhang G."/>
        </authorList>
    </citation>
    <scope>NUCLEOTIDE SEQUENCE</scope>
    <source>
        <strain evidence="11">Zg-ZUI122</strain>
    </source>
</reference>
<organism evidence="11 12">
    <name type="scientific">Arthrobacter sunyaminii</name>
    <dbReference type="NCBI Taxonomy" id="2816859"/>
    <lineage>
        <taxon>Bacteria</taxon>
        <taxon>Bacillati</taxon>
        <taxon>Actinomycetota</taxon>
        <taxon>Actinomycetes</taxon>
        <taxon>Micrococcales</taxon>
        <taxon>Micrococcaceae</taxon>
        <taxon>Arthrobacter</taxon>
    </lineage>
</organism>
<dbReference type="EC" id="3.4.11.10" evidence="8"/>
<evidence type="ECO:0000256" key="4">
    <source>
        <dbReference type="ARBA" id="ARBA00022438"/>
    </source>
</evidence>
<dbReference type="InterPro" id="IPR011356">
    <property type="entry name" value="Leucine_aapep/pepB"/>
</dbReference>
<feature type="region of interest" description="Disordered" evidence="9">
    <location>
        <begin position="1"/>
        <end position="25"/>
    </location>
</feature>
<accession>A0A975S936</accession>
<evidence type="ECO:0000256" key="1">
    <source>
        <dbReference type="ARBA" id="ARBA00000135"/>
    </source>
</evidence>
<comment type="catalytic activity">
    <reaction evidence="2 8">
        <text>Release of an N-terminal amino acid, preferentially leucine, but not glutamic or aspartic acids.</text>
        <dbReference type="EC" id="3.4.11.10"/>
    </reaction>
</comment>
<comment type="cofactor">
    <cofactor evidence="8">
        <name>Mn(2+)</name>
        <dbReference type="ChEBI" id="CHEBI:29035"/>
    </cofactor>
    <text evidence="8">Binds 2 manganese ions per subunit.</text>
</comment>
<dbReference type="InterPro" id="IPR023042">
    <property type="entry name" value="Peptidase_M17_leu_NH2_pept"/>
</dbReference>
<dbReference type="Gene3D" id="3.40.630.10">
    <property type="entry name" value="Zn peptidases"/>
    <property type="match status" value="1"/>
</dbReference>
<evidence type="ECO:0000256" key="2">
    <source>
        <dbReference type="ARBA" id="ARBA00000967"/>
    </source>
</evidence>
<evidence type="ECO:0000256" key="8">
    <source>
        <dbReference type="HAMAP-Rule" id="MF_00181"/>
    </source>
</evidence>
<dbReference type="PANTHER" id="PTHR11963:SF23">
    <property type="entry name" value="CYTOSOL AMINOPEPTIDASE"/>
    <property type="match status" value="1"/>
</dbReference>
<keyword evidence="4 8" id="KW-0031">Aminopeptidase</keyword>
<dbReference type="InterPro" id="IPR043472">
    <property type="entry name" value="Macro_dom-like"/>
</dbReference>
<keyword evidence="12" id="KW-1185">Reference proteome</keyword>
<comment type="catalytic activity">
    <reaction evidence="1 8">
        <text>Release of an N-terminal amino acid, Xaa-|-Yaa-, in which Xaa is preferably Leu, but may be other amino acids including Pro although not Arg or Lys, and Yaa may be Pro. Amino acid amides and methyl esters are also readily hydrolyzed, but rates on arylamides are exceedingly low.</text>
        <dbReference type="EC" id="3.4.11.1"/>
    </reaction>
</comment>
<comment type="function">
    <text evidence="7 8">Presumably involved in the processing and regular turnover of intracellular proteins. Catalyzes the removal of unsubstituted N-terminal amino acids from various peptides.</text>
</comment>
<sequence length="524" mass="53811">MTAVTAVDQLLTGAGAPTAGTGLRPAPEEEVDVLAVAMAAAPDSSPREDSEESLHPTPQPRRGAVETALWYGVDVAARAAAAGVTGKAGETLLVEPPSDRAADLPAKLIFVGVGDESVQNLRRAGAALARATKGARRIRAAVVDGLGPASQQAFLEGFLLGGYQAPRQGKTPAGPAMARAMEVTGLDSDAQRQAQITARAVWLARDLTNLPPDVATPAWMAAQSRAVAKRAGLEITVLEETELLRQGFGGLTAVGSGSANPPRLVQVTYQPSAETAEHVVLVGKGITFDSGGISLKPRDAMMSMKMDMAGAAVVLAAVEAAAELELPHRVTGILALAENAIGASAYRPGDVVTTYGGTTVEIGNTDAEGRMVLADALAYAAAGLAPDVLVDIATLTGAAALGLGQQYGAVFSNAELLLDAMEEAGEASGDRVWPLPLVHEYDYALDSVTADVAHVAPPALKFGAGAIVAALFLEKFVDGVPWAHLDIAGPMSARADRHEIAKGATGFGARLLISFLQNLPGLRP</sequence>
<feature type="binding site" evidence="8">
    <location>
        <position position="289"/>
    </location>
    <ligand>
        <name>Mn(2+)</name>
        <dbReference type="ChEBI" id="CHEBI:29035"/>
        <label>1</label>
    </ligand>
</feature>
<gene>
    <name evidence="8" type="primary">pepA</name>
    <name evidence="11" type="ORF">KG104_13715</name>
</gene>
<keyword evidence="8" id="KW-0963">Cytoplasm</keyword>
<feature type="binding site" evidence="8">
    <location>
        <position position="368"/>
    </location>
    <ligand>
        <name>Mn(2+)</name>
        <dbReference type="ChEBI" id="CHEBI:29035"/>
        <label>1</label>
    </ligand>
</feature>
<feature type="region of interest" description="Disordered" evidence="9">
    <location>
        <begin position="39"/>
        <end position="63"/>
    </location>
</feature>
<dbReference type="GO" id="GO:0030145">
    <property type="term" value="F:manganese ion binding"/>
    <property type="evidence" value="ECO:0007669"/>
    <property type="project" value="UniProtKB-UniRule"/>
</dbReference>
<keyword evidence="6 8" id="KW-0378">Hydrolase</keyword>
<feature type="compositionally biased region" description="Low complexity" evidence="9">
    <location>
        <begin position="10"/>
        <end position="25"/>
    </location>
</feature>
<feature type="binding site" evidence="8">
    <location>
        <position position="368"/>
    </location>
    <ligand>
        <name>Mn(2+)</name>
        <dbReference type="ChEBI" id="CHEBI:29035"/>
        <label>2</label>
    </ligand>
</feature>
<comment type="similarity">
    <text evidence="3 8">Belongs to the peptidase M17 family.</text>
</comment>
<dbReference type="Pfam" id="PF02789">
    <property type="entry name" value="Peptidase_M17_N"/>
    <property type="match status" value="1"/>
</dbReference>
<dbReference type="PRINTS" id="PR00481">
    <property type="entry name" value="LAMNOPPTDASE"/>
</dbReference>
<evidence type="ECO:0000256" key="6">
    <source>
        <dbReference type="ARBA" id="ARBA00022801"/>
    </source>
</evidence>
<feature type="binding site" evidence="8">
    <location>
        <position position="289"/>
    </location>
    <ligand>
        <name>Mn(2+)</name>
        <dbReference type="ChEBI" id="CHEBI:29035"/>
        <label>2</label>
    </ligand>
</feature>
<keyword evidence="8" id="KW-0464">Manganese</keyword>
<dbReference type="Proteomes" id="UP000680588">
    <property type="component" value="Chromosome"/>
</dbReference>
<name>A0A975S936_9MICC</name>
<dbReference type="GO" id="GO:0006508">
    <property type="term" value="P:proteolysis"/>
    <property type="evidence" value="ECO:0007669"/>
    <property type="project" value="UniProtKB-KW"/>
</dbReference>
<dbReference type="SUPFAM" id="SSF52949">
    <property type="entry name" value="Macro domain-like"/>
    <property type="match status" value="1"/>
</dbReference>
<evidence type="ECO:0000259" key="10">
    <source>
        <dbReference type="PROSITE" id="PS00631"/>
    </source>
</evidence>
<keyword evidence="8" id="KW-0479">Metal-binding</keyword>
<evidence type="ECO:0000313" key="12">
    <source>
        <dbReference type="Proteomes" id="UP000680588"/>
    </source>
</evidence>
<evidence type="ECO:0000256" key="9">
    <source>
        <dbReference type="SAM" id="MobiDB-lite"/>
    </source>
</evidence>
<evidence type="ECO:0000256" key="5">
    <source>
        <dbReference type="ARBA" id="ARBA00022670"/>
    </source>
</evidence>
<feature type="compositionally biased region" description="Basic and acidic residues" evidence="9">
    <location>
        <begin position="45"/>
        <end position="54"/>
    </location>
</feature>
<feature type="binding site" evidence="8">
    <location>
        <position position="366"/>
    </location>
    <ligand>
        <name>Mn(2+)</name>
        <dbReference type="ChEBI" id="CHEBI:29035"/>
        <label>1</label>
    </ligand>
</feature>